<comment type="caution">
    <text evidence="1">The sequence shown here is derived from an EMBL/GenBank/DDBJ whole genome shotgun (WGS) entry which is preliminary data.</text>
</comment>
<protein>
    <submittedName>
        <fullName evidence="1">Uncharacterized protein</fullName>
    </submittedName>
</protein>
<organism evidence="1 2">
    <name type="scientific">Populus alba</name>
    <name type="common">White poplar</name>
    <dbReference type="NCBI Taxonomy" id="43335"/>
    <lineage>
        <taxon>Eukaryota</taxon>
        <taxon>Viridiplantae</taxon>
        <taxon>Streptophyta</taxon>
        <taxon>Embryophyta</taxon>
        <taxon>Tracheophyta</taxon>
        <taxon>Spermatophyta</taxon>
        <taxon>Magnoliopsida</taxon>
        <taxon>eudicotyledons</taxon>
        <taxon>Gunneridae</taxon>
        <taxon>Pentapetalae</taxon>
        <taxon>rosids</taxon>
        <taxon>fabids</taxon>
        <taxon>Malpighiales</taxon>
        <taxon>Salicaceae</taxon>
        <taxon>Saliceae</taxon>
        <taxon>Populus</taxon>
    </lineage>
</organism>
<dbReference type="Proteomes" id="UP000309997">
    <property type="component" value="Unassembled WGS sequence"/>
</dbReference>
<evidence type="ECO:0000313" key="2">
    <source>
        <dbReference type="Proteomes" id="UP000309997"/>
    </source>
</evidence>
<evidence type="ECO:0000313" key="1">
    <source>
        <dbReference type="EMBL" id="KAL3585893.1"/>
    </source>
</evidence>
<reference evidence="1 2" key="1">
    <citation type="journal article" date="2024" name="Plant Biotechnol. J.">
        <title>Genome and CRISPR/Cas9 system of a widespread forest tree (Populus alba) in the world.</title>
        <authorList>
            <person name="Liu Y.J."/>
            <person name="Jiang P.F."/>
            <person name="Han X.M."/>
            <person name="Li X.Y."/>
            <person name="Wang H.M."/>
            <person name="Wang Y.J."/>
            <person name="Wang X.X."/>
            <person name="Zeng Q.Y."/>
        </authorList>
    </citation>
    <scope>NUCLEOTIDE SEQUENCE [LARGE SCALE GENOMIC DNA]</scope>
    <source>
        <strain evidence="2">cv. PAL-ZL1</strain>
    </source>
</reference>
<accession>A0ACC4C3T7</accession>
<sequence length="108" mass="11935">MPQPESEHPADCSYRGQLGSPGSTWLPLKALVNGRDALIHSHCELANSASNLAKLRQYGLAELEIMTVMVSSWPQHHHRHTELGPLSSLLVWKSPPLLLVPVLLNVKM</sequence>
<proteinExistence type="predicted"/>
<gene>
    <name evidence="1" type="ORF">D5086_012760</name>
</gene>
<dbReference type="EMBL" id="RCHU02000006">
    <property type="protein sequence ID" value="KAL3585893.1"/>
    <property type="molecule type" value="Genomic_DNA"/>
</dbReference>
<keyword evidence="2" id="KW-1185">Reference proteome</keyword>
<name>A0ACC4C3T7_POPAL</name>